<dbReference type="EMBL" id="LT629765">
    <property type="protein sequence ID" value="SDR75939.1"/>
    <property type="molecule type" value="Genomic_DNA"/>
</dbReference>
<name>A0A1H1LQ53_9CORY</name>
<evidence type="ECO:0000313" key="2">
    <source>
        <dbReference type="Proteomes" id="UP000182237"/>
    </source>
</evidence>
<dbReference type="STRING" id="1203190.GCA_000312345_00491"/>
<dbReference type="Proteomes" id="UP000182237">
    <property type="component" value="Chromosome I"/>
</dbReference>
<gene>
    <name evidence="1" type="ORF">SAMN04488539_0279</name>
</gene>
<keyword evidence="2" id="KW-1185">Reference proteome</keyword>
<reference evidence="1 2" key="1">
    <citation type="submission" date="2016-10" db="EMBL/GenBank/DDBJ databases">
        <authorList>
            <person name="de Groot N.N."/>
        </authorList>
    </citation>
    <scope>NUCLEOTIDE SEQUENCE [LARGE SCALE GENOMIC DNA]</scope>
    <source>
        <strain evidence="1 2">DSM 45434</strain>
    </source>
</reference>
<organism evidence="1 2">
    <name type="scientific">Corynebacterium timonense</name>
    <dbReference type="NCBI Taxonomy" id="441500"/>
    <lineage>
        <taxon>Bacteria</taxon>
        <taxon>Bacillati</taxon>
        <taxon>Actinomycetota</taxon>
        <taxon>Actinomycetes</taxon>
        <taxon>Mycobacteriales</taxon>
        <taxon>Corynebacteriaceae</taxon>
        <taxon>Corynebacterium</taxon>
    </lineage>
</organism>
<sequence length="134" mass="14728">MATLTDLAAQTAATLDIDEAAARDALTTYLRQVEALDSRTIDPDDINPDDAAFLTESVRQAQRAGDLGTRELDHLADAVEAHHDAVDSAKFHADKRDRHIIAALRAGARMKEVTEITGLSRARIQQITRKQEQL</sequence>
<evidence type="ECO:0000313" key="1">
    <source>
        <dbReference type="EMBL" id="SDR75939.1"/>
    </source>
</evidence>
<dbReference type="eggNOG" id="ENOG5031YMB">
    <property type="taxonomic scope" value="Bacteria"/>
</dbReference>
<proteinExistence type="predicted"/>
<protein>
    <submittedName>
        <fullName evidence="1">Uncharacterized protein</fullName>
    </submittedName>
</protein>
<accession>A0A1H1LQ53</accession>
<dbReference type="RefSeq" id="WP_019193358.1">
    <property type="nucleotide sequence ID" value="NZ_LT629765.1"/>
</dbReference>
<dbReference type="AlphaFoldDB" id="A0A1H1LQ53"/>
<dbReference type="OrthoDB" id="10005444at2"/>